<feature type="transmembrane region" description="Helical" evidence="2">
    <location>
        <begin position="20"/>
        <end position="38"/>
    </location>
</feature>
<dbReference type="InterPro" id="IPR008969">
    <property type="entry name" value="CarboxyPept-like_regulatory"/>
</dbReference>
<dbReference type="SUPFAM" id="SSF50939">
    <property type="entry name" value="Sialidases"/>
    <property type="match status" value="2"/>
</dbReference>
<reference evidence="3 4" key="1">
    <citation type="journal article" date="2015" name="Nature">
        <title>rRNA introns, odd ribosomes, and small enigmatic genomes across a large radiation of phyla.</title>
        <authorList>
            <person name="Brown C.T."/>
            <person name="Hug L.A."/>
            <person name="Thomas B.C."/>
            <person name="Sharon I."/>
            <person name="Castelle C.J."/>
            <person name="Singh A."/>
            <person name="Wilkins M.J."/>
            <person name="Williams K.H."/>
            <person name="Banfield J.F."/>
        </authorList>
    </citation>
    <scope>NUCLEOTIDE SEQUENCE [LARGE SCALE GENOMIC DNA]</scope>
</reference>
<comment type="caution">
    <text evidence="3">The sequence shown here is derived from an EMBL/GenBank/DDBJ whole genome shotgun (WGS) entry which is preliminary data.</text>
</comment>
<dbReference type="SUPFAM" id="SSF49464">
    <property type="entry name" value="Carboxypeptidase regulatory domain-like"/>
    <property type="match status" value="2"/>
</dbReference>
<dbReference type="InterPro" id="IPR013783">
    <property type="entry name" value="Ig-like_fold"/>
</dbReference>
<dbReference type="InterPro" id="IPR036278">
    <property type="entry name" value="Sialidase_sf"/>
</dbReference>
<feature type="region of interest" description="Disordered" evidence="1">
    <location>
        <begin position="904"/>
        <end position="923"/>
    </location>
</feature>
<gene>
    <name evidence="3" type="ORF">US31_C0018G0002</name>
</gene>
<dbReference type="EMBL" id="LBSM01000018">
    <property type="protein sequence ID" value="KKQ17518.1"/>
    <property type="molecule type" value="Genomic_DNA"/>
</dbReference>
<accession>A0A0G0FEM1</accession>
<feature type="transmembrane region" description="Helical" evidence="2">
    <location>
        <begin position="1238"/>
        <end position="1255"/>
    </location>
</feature>
<dbReference type="SUPFAM" id="SSF49373">
    <property type="entry name" value="Invasin/intimin cell-adhesion fragments"/>
    <property type="match status" value="1"/>
</dbReference>
<dbReference type="CDD" id="cd15482">
    <property type="entry name" value="Sialidase_non-viral"/>
    <property type="match status" value="1"/>
</dbReference>
<keyword evidence="2" id="KW-1133">Transmembrane helix</keyword>
<feature type="compositionally biased region" description="Polar residues" evidence="1">
    <location>
        <begin position="904"/>
        <end position="915"/>
    </location>
</feature>
<dbReference type="Proteomes" id="UP000034508">
    <property type="component" value="Unassembled WGS sequence"/>
</dbReference>
<organism evidence="3 4">
    <name type="scientific">Berkelbacteria bacterium GW2011_GWA1_36_9</name>
    <dbReference type="NCBI Taxonomy" id="1618331"/>
    <lineage>
        <taxon>Bacteria</taxon>
        <taxon>Candidatus Berkelbacteria</taxon>
    </lineage>
</organism>
<dbReference type="Gene3D" id="2.130.10.10">
    <property type="entry name" value="YVTN repeat-like/Quinoprotein amine dehydrogenase"/>
    <property type="match status" value="3"/>
</dbReference>
<dbReference type="InterPro" id="IPR008964">
    <property type="entry name" value="Invasin/intimin_cell_adhesion"/>
</dbReference>
<feature type="transmembrane region" description="Helical" evidence="2">
    <location>
        <begin position="1420"/>
        <end position="1436"/>
    </location>
</feature>
<evidence type="ECO:0000313" key="3">
    <source>
        <dbReference type="EMBL" id="KKQ17518.1"/>
    </source>
</evidence>
<sequence length="1543" mass="163390">MDLNIFWKPKKEKGQVKTITWLVLLIYILALPLVYYFLSPSINKSKAITYDFPRWEWTNPAPTGNDLNKVTTCPNGSYWAVGDYGTIIKSADGQTWNNKNDYQYSGTRENLNDIICFSDSSLIAVGDNSTILQYDPSIPSWTARAISGSYSLNELVFDNSKLFTHAGGTIFISTDNGTSWTEKASGKTNINTMAINGNNIVLGGSDGSGNATIWTSNNLGDTWEDKSSQVAGVADVNKIISLNSQTFLGVTYLGYHVLSTDNGANWTTKLIQVALDLTTLSKIDDEHAITEGGYIYTSTSDSWVTHNSVATDFVSLGSNKIVGINSQTGGSYSTDSGQSWNTTTVLVGLRSITGSGLIVVAVGDDGAIDYSGNAGQTWTDKRSQFSRTPTVVGQLSNGNLIMPVSAPVPPDFYGMISSDSGENWTETSKNLIDFNILTSLSSNNALSGKRNQTTAYSTQDGGINWTTLSKATTTSSILRFDNSNAVFVEQGKVLTYDISINTWSGTLKTAAALKSYNNGLILDSGKVIAYGGGAVAGGYISASDPTDSTLATWVADQTIGTNDLFFGASSGTNVVLAGNNGAIVVSNDSGVTWEAKTCTNSCATFAFQKVLKVDSTGDLDFVAIANGGKIAVTHDGGVTWTAKTSGVTANLVDAISWSDKIMAVGASGAAIKSIDKGDTWLAEPVGSTADSFTSIVLASESPLNIILTSDTNVYRYHSPANATATKFSVQLPGQSFVSGSGVSNSPNTVKAGDSVTATIYAIDGSNNLDKGNASYAGFTSTDPNDTNPGTIQLTEGTLGQPNTCVQNPTEPTNSTCGRGTANFIFHTPDTWTVTATDINGVLSAGTSSNITVTAGDPAKLYFSGLPTSLDLGATSGVVTVGVKDTYGNATTVSGSKTIHLATNSGDGRFSTSPNGPWTKGQLDTTISSGSGSTTFYYLDFRTGSSTLTASETPDADWTDASGTIAIGTGTLSQSSLTLSSNSLTSCSGSITATATLKNNEGLALTSRTIQLQSSRATDTISPTSAVTDLAGIATFTVSSNSSGTSTLTAYDQTDNLYLPQTQDVQVSSSGLAKINLSSSTSSLSAGSSFNLTTTMANACDGTITDYTGKAQFTSSDRDAQLQEANHTFSSSDSGQFTQAITLNTPGQQTISVSASDVTSVVSVTVEVGVTSSPGAGTTRPTTTPSIIFTTPTEEPKSLVQTFQESPVAQAISKILTPFTAAVATLGLFPLLVQAFPQGFHILASLFPTIFTAAAIRRRRKPWGNVYDSLTGQPVDLAIVRVFNETNDRLVATKVTDENGRFNFLLNKGKYYVKVVKSGFSFPPKISKLKAEQLATRFGPQSDIYFGQSFVIGEDDTNLNLNIAIDPKIATLSFNTRLLMWTKNGLDWFLIALSYFAIPLMLMGAAFASIATVVIPSKFNLYMSGAYALLLVAYLITSRIKATRVGIVFNAKTRRPIIGATVLIFDKEYNAIREIKTTDQHGHFAILAQKGQYYLTVHAQGYKFPSKEYKFKKGDKKLGTLYLGQTIHNKKAGFVNVSIPIDKS</sequence>
<evidence type="ECO:0000256" key="2">
    <source>
        <dbReference type="SAM" id="Phobius"/>
    </source>
</evidence>
<feature type="transmembrane region" description="Helical" evidence="2">
    <location>
        <begin position="1387"/>
        <end position="1414"/>
    </location>
</feature>
<dbReference type="InterPro" id="IPR015943">
    <property type="entry name" value="WD40/YVTN_repeat-like_dom_sf"/>
</dbReference>
<evidence type="ECO:0000313" key="4">
    <source>
        <dbReference type="Proteomes" id="UP000034508"/>
    </source>
</evidence>
<proteinExistence type="predicted"/>
<dbReference type="Gene3D" id="2.60.40.1120">
    <property type="entry name" value="Carboxypeptidase-like, regulatory domain"/>
    <property type="match status" value="2"/>
</dbReference>
<dbReference type="Gene3D" id="2.60.40.10">
    <property type="entry name" value="Immunoglobulins"/>
    <property type="match status" value="1"/>
</dbReference>
<keyword evidence="2" id="KW-0472">Membrane</keyword>
<protein>
    <submittedName>
        <fullName evidence="3">Cell wall/surface repeat protein</fullName>
    </submittedName>
</protein>
<evidence type="ECO:0000256" key="1">
    <source>
        <dbReference type="SAM" id="MobiDB-lite"/>
    </source>
</evidence>
<keyword evidence="2" id="KW-0812">Transmembrane</keyword>
<name>A0A0G0FEM1_9BACT</name>
<dbReference type="SUPFAM" id="SSF110296">
    <property type="entry name" value="Oligoxyloglucan reducing end-specific cellobiohydrolase"/>
    <property type="match status" value="1"/>
</dbReference>